<evidence type="ECO:0000256" key="6">
    <source>
        <dbReference type="ARBA" id="ARBA00038449"/>
    </source>
</evidence>
<feature type="region of interest" description="Disordered" evidence="9">
    <location>
        <begin position="374"/>
        <end position="393"/>
    </location>
</feature>
<dbReference type="RefSeq" id="XP_055901410.1">
    <property type="nucleotide sequence ID" value="XM_056045435.1"/>
</dbReference>
<dbReference type="PANTHER" id="PTHR46294">
    <property type="entry name" value="SEGMENTATION PROTEIN EVEN-SKIPPED"/>
    <property type="match status" value="1"/>
</dbReference>
<protein>
    <submittedName>
        <fullName evidence="12">Segmentation protein even-skipped-like</fullName>
    </submittedName>
</protein>
<feature type="compositionally biased region" description="Polar residues" evidence="9">
    <location>
        <begin position="327"/>
        <end position="346"/>
    </location>
</feature>
<dbReference type="Pfam" id="PF00046">
    <property type="entry name" value="Homeodomain"/>
    <property type="match status" value="1"/>
</dbReference>
<evidence type="ECO:0000259" key="10">
    <source>
        <dbReference type="PROSITE" id="PS50071"/>
    </source>
</evidence>
<keyword evidence="4 7" id="KW-0371">Homeobox</keyword>
<feature type="compositionally biased region" description="Low complexity" evidence="9">
    <location>
        <begin position="96"/>
        <end position="112"/>
    </location>
</feature>
<feature type="region of interest" description="Disordered" evidence="9">
    <location>
        <begin position="435"/>
        <end position="503"/>
    </location>
</feature>
<dbReference type="InterPro" id="IPR001356">
    <property type="entry name" value="HD"/>
</dbReference>
<comment type="subcellular location">
    <subcellularLocation>
        <location evidence="1 7 8">Nucleus</location>
    </subcellularLocation>
</comment>
<organism evidence="11 12">
    <name type="scientific">Biomphalaria glabrata</name>
    <name type="common">Bloodfluke planorb</name>
    <name type="synonym">Freshwater snail</name>
    <dbReference type="NCBI Taxonomy" id="6526"/>
    <lineage>
        <taxon>Eukaryota</taxon>
        <taxon>Metazoa</taxon>
        <taxon>Spiralia</taxon>
        <taxon>Lophotrochozoa</taxon>
        <taxon>Mollusca</taxon>
        <taxon>Gastropoda</taxon>
        <taxon>Heterobranchia</taxon>
        <taxon>Euthyneura</taxon>
        <taxon>Panpulmonata</taxon>
        <taxon>Hygrophila</taxon>
        <taxon>Lymnaeoidea</taxon>
        <taxon>Planorbidae</taxon>
        <taxon>Biomphalaria</taxon>
    </lineage>
</organism>
<dbReference type="PROSITE" id="PS00027">
    <property type="entry name" value="HOMEOBOX_1"/>
    <property type="match status" value="1"/>
</dbReference>
<feature type="compositionally biased region" description="Basic and acidic residues" evidence="9">
    <location>
        <begin position="199"/>
        <end position="217"/>
    </location>
</feature>
<proteinExistence type="inferred from homology"/>
<keyword evidence="3 7" id="KW-0238">DNA-binding</keyword>
<dbReference type="InterPro" id="IPR052002">
    <property type="entry name" value="Even-skipped_HD"/>
</dbReference>
<evidence type="ECO:0000256" key="5">
    <source>
        <dbReference type="ARBA" id="ARBA00023242"/>
    </source>
</evidence>
<dbReference type="GeneID" id="106065112"/>
<dbReference type="OrthoDB" id="6159439at2759"/>
<feature type="compositionally biased region" description="Basic and acidic residues" evidence="9">
    <location>
        <begin position="134"/>
        <end position="144"/>
    </location>
</feature>
<evidence type="ECO:0000256" key="4">
    <source>
        <dbReference type="ARBA" id="ARBA00023155"/>
    </source>
</evidence>
<dbReference type="Gene3D" id="1.10.10.60">
    <property type="entry name" value="Homeodomain-like"/>
    <property type="match status" value="1"/>
</dbReference>
<evidence type="ECO:0000313" key="11">
    <source>
        <dbReference type="Proteomes" id="UP001165740"/>
    </source>
</evidence>
<dbReference type="InterPro" id="IPR017970">
    <property type="entry name" value="Homeobox_CS"/>
</dbReference>
<dbReference type="PROSITE" id="PS50071">
    <property type="entry name" value="HOMEOBOX_2"/>
    <property type="match status" value="1"/>
</dbReference>
<feature type="compositionally biased region" description="Low complexity" evidence="9">
    <location>
        <begin position="435"/>
        <end position="447"/>
    </location>
</feature>
<name>A0A9W3BPK6_BIOGL</name>
<feature type="compositionally biased region" description="Polar residues" evidence="9">
    <location>
        <begin position="145"/>
        <end position="155"/>
    </location>
</feature>
<evidence type="ECO:0000256" key="2">
    <source>
        <dbReference type="ARBA" id="ARBA00022473"/>
    </source>
</evidence>
<evidence type="ECO:0000256" key="7">
    <source>
        <dbReference type="PROSITE-ProRule" id="PRU00108"/>
    </source>
</evidence>
<keyword evidence="5 7" id="KW-0539">Nucleus</keyword>
<dbReference type="PANTHER" id="PTHR46294:SF4">
    <property type="entry name" value="SEGMENTATION PROTEIN EVEN-SKIPPED"/>
    <property type="match status" value="1"/>
</dbReference>
<keyword evidence="2" id="KW-0217">Developmental protein</keyword>
<evidence type="ECO:0000256" key="3">
    <source>
        <dbReference type="ARBA" id="ARBA00023125"/>
    </source>
</evidence>
<evidence type="ECO:0000256" key="1">
    <source>
        <dbReference type="ARBA" id="ARBA00004123"/>
    </source>
</evidence>
<reference evidence="12" key="1">
    <citation type="submission" date="2025-08" db="UniProtKB">
        <authorList>
            <consortium name="RefSeq"/>
        </authorList>
    </citation>
    <scope>IDENTIFICATION</scope>
</reference>
<accession>A0A9W3BPK6</accession>
<feature type="region of interest" description="Disordered" evidence="9">
    <location>
        <begin position="92"/>
        <end position="112"/>
    </location>
</feature>
<feature type="DNA-binding region" description="Homeobox" evidence="7">
    <location>
        <begin position="224"/>
        <end position="283"/>
    </location>
</feature>
<comment type="similarity">
    <text evidence="6">Belongs to the even-skipped homeobox family.</text>
</comment>
<sequence length="503" mass="54252">MWYDQHARLSNCHDSFLSLPSNIFGATFSLGLPSTLDSASSGRDLGNEAMMHHRSALGVHQLHYQGRYGLELDSRELSPSDKAMARDFIIMPPPQSRAAPNSPASSPAKKPCLASSCFDTEAAVVGQHSAQKVGDAEGADHNHSADSGLNDSLDTSEGAAVTSDDDVTKQYDDDDVRVSSNDDDDAALKSYDVMSDDDADRKHPTTHHSSPDYRGDSSLDDNQVRRYRTAFTREQIGRLEKEFLKENYVSRPKRCELAASLNLPEATIKVWFQNRRMKDKRQRMALAWPYGIADPHLYAYLAAAAASYPYGIPPSPHGCYTPPGVPLSQTPQPFSPSSHLPMSSTVRPAPVSPSDFLGSYLRQNGVGAFGMGAPHGSPHPNFPHTSSPLLRSPLDPTAMSLLAAHASSALTSTHLTSPHFLSSLDSVRLAAAASASSNQSSPFPHSPTTMSSNHQPGLSPANLRRVSSPIHAPVAKKAVNLPSTSSSSSKGLFRPFQTDSERN</sequence>
<dbReference type="OMA" id="SNPFNYY"/>
<evidence type="ECO:0000256" key="8">
    <source>
        <dbReference type="RuleBase" id="RU000682"/>
    </source>
</evidence>
<dbReference type="SMART" id="SM00389">
    <property type="entry name" value="HOX"/>
    <property type="match status" value="1"/>
</dbReference>
<keyword evidence="11" id="KW-1185">Reference proteome</keyword>
<dbReference type="GO" id="GO:0000981">
    <property type="term" value="F:DNA-binding transcription factor activity, RNA polymerase II-specific"/>
    <property type="evidence" value="ECO:0007669"/>
    <property type="project" value="InterPro"/>
</dbReference>
<dbReference type="GO" id="GO:0005634">
    <property type="term" value="C:nucleus"/>
    <property type="evidence" value="ECO:0007669"/>
    <property type="project" value="UniProtKB-SubCell"/>
</dbReference>
<dbReference type="GO" id="GO:0000978">
    <property type="term" value="F:RNA polymerase II cis-regulatory region sequence-specific DNA binding"/>
    <property type="evidence" value="ECO:0007669"/>
    <property type="project" value="TreeGrafter"/>
</dbReference>
<feature type="domain" description="Homeobox" evidence="10">
    <location>
        <begin position="222"/>
        <end position="282"/>
    </location>
</feature>
<evidence type="ECO:0000313" key="12">
    <source>
        <dbReference type="RefSeq" id="XP_055901410.1"/>
    </source>
</evidence>
<dbReference type="SUPFAM" id="SSF46689">
    <property type="entry name" value="Homeodomain-like"/>
    <property type="match status" value="1"/>
</dbReference>
<feature type="region of interest" description="Disordered" evidence="9">
    <location>
        <begin position="128"/>
        <end position="221"/>
    </location>
</feature>
<evidence type="ECO:0000256" key="9">
    <source>
        <dbReference type="SAM" id="MobiDB-lite"/>
    </source>
</evidence>
<dbReference type="InterPro" id="IPR009057">
    <property type="entry name" value="Homeodomain-like_sf"/>
</dbReference>
<dbReference type="Proteomes" id="UP001165740">
    <property type="component" value="Chromosome 11"/>
</dbReference>
<gene>
    <name evidence="12" type="primary">LOC106065112</name>
</gene>
<dbReference type="AlphaFoldDB" id="A0A9W3BPK6"/>
<dbReference type="CDD" id="cd00086">
    <property type="entry name" value="homeodomain"/>
    <property type="match status" value="1"/>
</dbReference>
<feature type="region of interest" description="Disordered" evidence="9">
    <location>
        <begin position="321"/>
        <end position="348"/>
    </location>
</feature>